<evidence type="ECO:0000256" key="6">
    <source>
        <dbReference type="ARBA" id="ARBA00037937"/>
    </source>
</evidence>
<evidence type="ECO:0000256" key="7">
    <source>
        <dbReference type="RuleBase" id="RU362064"/>
    </source>
</evidence>
<dbReference type="PANTHER" id="PTHR38766">
    <property type="entry name" value="FLAGELLAR PROTEIN FLIO"/>
    <property type="match status" value="1"/>
</dbReference>
<dbReference type="GO" id="GO:0009425">
    <property type="term" value="C:bacterial-type flagellum basal body"/>
    <property type="evidence" value="ECO:0007669"/>
    <property type="project" value="UniProtKB-SubCell"/>
</dbReference>
<evidence type="ECO:0000256" key="4">
    <source>
        <dbReference type="ARBA" id="ARBA00023136"/>
    </source>
</evidence>
<keyword evidence="9" id="KW-0969">Cilium</keyword>
<evidence type="ECO:0000256" key="5">
    <source>
        <dbReference type="ARBA" id="ARBA00023143"/>
    </source>
</evidence>
<comment type="similarity">
    <text evidence="6 7">Belongs to the FliO/MopB family.</text>
</comment>
<accession>A0A5Q0MBM1</accession>
<comment type="subcellular location">
    <subcellularLocation>
        <location evidence="7">Cell membrane</location>
    </subcellularLocation>
    <subcellularLocation>
        <location evidence="7">Bacterial flagellum basal body</location>
    </subcellularLocation>
</comment>
<dbReference type="PANTHER" id="PTHR38766:SF1">
    <property type="entry name" value="FLAGELLAR PROTEIN FLIO"/>
    <property type="match status" value="1"/>
</dbReference>
<keyword evidence="9" id="KW-0282">Flagellum</keyword>
<keyword evidence="2 7" id="KW-0812">Transmembrane</keyword>
<sequence>MNLARVSSLFARAIALLALGLHAAHAALPTVPTPVREAAPPSAVGGAGLLQAGFGMAAVVGLIFLCAWLARRFGLQRLGGGQVVKVVSTAMVGPRERVVVVEVAGQWLVLGVTGSQVNTLHTLPAQATPAAVTPMSPQNPVGLFAQKLRDSLAGTTRTTP</sequence>
<evidence type="ECO:0000256" key="8">
    <source>
        <dbReference type="SAM" id="SignalP"/>
    </source>
</evidence>
<dbReference type="RefSeq" id="WP_153285656.1">
    <property type="nucleotide sequence ID" value="NZ_CP045644.1"/>
</dbReference>
<dbReference type="NCBIfam" id="TIGR03500">
    <property type="entry name" value="FliO_TIGR"/>
    <property type="match status" value="1"/>
</dbReference>
<evidence type="ECO:0000256" key="1">
    <source>
        <dbReference type="ARBA" id="ARBA00022475"/>
    </source>
</evidence>
<dbReference type="GO" id="GO:0044781">
    <property type="term" value="P:bacterial-type flagellum organization"/>
    <property type="evidence" value="ECO:0007669"/>
    <property type="project" value="UniProtKB-UniRule"/>
</dbReference>
<dbReference type="GO" id="GO:0005886">
    <property type="term" value="C:plasma membrane"/>
    <property type="evidence" value="ECO:0007669"/>
    <property type="project" value="UniProtKB-SubCell"/>
</dbReference>
<organism evidence="9 10">
    <name type="scientific">Variovorax paradoxus</name>
    <dbReference type="NCBI Taxonomy" id="34073"/>
    <lineage>
        <taxon>Bacteria</taxon>
        <taxon>Pseudomonadati</taxon>
        <taxon>Pseudomonadota</taxon>
        <taxon>Betaproteobacteria</taxon>
        <taxon>Burkholderiales</taxon>
        <taxon>Comamonadaceae</taxon>
        <taxon>Variovorax</taxon>
    </lineage>
</organism>
<keyword evidence="5 7" id="KW-0975">Bacterial flagellum</keyword>
<keyword evidence="4 7" id="KW-0472">Membrane</keyword>
<keyword evidence="1 7" id="KW-1003">Cell membrane</keyword>
<proteinExistence type="inferred from homology"/>
<feature type="signal peptide" evidence="8">
    <location>
        <begin position="1"/>
        <end position="26"/>
    </location>
</feature>
<keyword evidence="8" id="KW-0732">Signal</keyword>
<reference evidence="9 10" key="1">
    <citation type="submission" date="2019-10" db="EMBL/GenBank/DDBJ databases">
        <title>Complete genome sequence of Variovorax paradoxus 5C-2.</title>
        <authorList>
            <person name="Gogoleva N.E."/>
            <person name="Balkin A.S."/>
        </authorList>
    </citation>
    <scope>NUCLEOTIDE SEQUENCE [LARGE SCALE GENOMIC DNA]</scope>
    <source>
        <strain evidence="9 10">5C-2</strain>
    </source>
</reference>
<gene>
    <name evidence="9" type="primary">fliO</name>
    <name evidence="9" type="ORF">GFK26_32865</name>
</gene>
<evidence type="ECO:0000256" key="2">
    <source>
        <dbReference type="ARBA" id="ARBA00022692"/>
    </source>
</evidence>
<dbReference type="InterPro" id="IPR022781">
    <property type="entry name" value="Flagellar_biosynth_FliO"/>
</dbReference>
<dbReference type="EMBL" id="CP045644">
    <property type="protein sequence ID" value="QFZ87230.1"/>
    <property type="molecule type" value="Genomic_DNA"/>
</dbReference>
<protein>
    <recommendedName>
        <fullName evidence="7">Flagellar protein</fullName>
    </recommendedName>
</protein>
<evidence type="ECO:0000313" key="9">
    <source>
        <dbReference type="EMBL" id="QFZ87230.1"/>
    </source>
</evidence>
<evidence type="ECO:0000256" key="3">
    <source>
        <dbReference type="ARBA" id="ARBA00022989"/>
    </source>
</evidence>
<feature type="transmembrane region" description="Helical" evidence="7">
    <location>
        <begin position="50"/>
        <end position="70"/>
    </location>
</feature>
<dbReference type="InterPro" id="IPR052205">
    <property type="entry name" value="FliO/MopB"/>
</dbReference>
<feature type="chain" id="PRO_5024832087" description="Flagellar protein" evidence="8">
    <location>
        <begin position="27"/>
        <end position="160"/>
    </location>
</feature>
<keyword evidence="3 7" id="KW-1133">Transmembrane helix</keyword>
<dbReference type="Pfam" id="PF04347">
    <property type="entry name" value="FliO"/>
    <property type="match status" value="1"/>
</dbReference>
<keyword evidence="9" id="KW-0966">Cell projection</keyword>
<evidence type="ECO:0000313" key="10">
    <source>
        <dbReference type="Proteomes" id="UP000326780"/>
    </source>
</evidence>
<name>A0A5Q0MBM1_VARPD</name>
<dbReference type="Proteomes" id="UP000326780">
    <property type="component" value="Chromosome"/>
</dbReference>
<dbReference type="AlphaFoldDB" id="A0A5Q0MBM1"/>